<dbReference type="InterPro" id="IPR056818">
    <property type="entry name" value="GlmU/GlgC-like_hexapep"/>
</dbReference>
<dbReference type="GO" id="GO:0008878">
    <property type="term" value="F:glucose-1-phosphate adenylyltransferase activity"/>
    <property type="evidence" value="ECO:0007669"/>
    <property type="project" value="UniProtKB-EC"/>
</dbReference>
<reference evidence="6 8" key="2">
    <citation type="journal article" date="2019" name="Nat. Med.">
        <title>A library of human gut bacterial isolates paired with longitudinal multiomics data enables mechanistic microbiome research.</title>
        <authorList>
            <person name="Poyet M."/>
            <person name="Groussin M."/>
            <person name="Gibbons S.M."/>
            <person name="Avila-Pacheco J."/>
            <person name="Jiang X."/>
            <person name="Kearney S.M."/>
            <person name="Perrotta A.R."/>
            <person name="Berdy B."/>
            <person name="Zhao S."/>
            <person name="Lieberman T.D."/>
            <person name="Swanson P.K."/>
            <person name="Smith M."/>
            <person name="Roesemann S."/>
            <person name="Alexander J.E."/>
            <person name="Rich S.A."/>
            <person name="Livny J."/>
            <person name="Vlamakis H."/>
            <person name="Clish C."/>
            <person name="Bullock K."/>
            <person name="Deik A."/>
            <person name="Scott J."/>
            <person name="Pierce K.A."/>
            <person name="Xavier R.J."/>
            <person name="Alm E.J."/>
        </authorList>
    </citation>
    <scope>NUCLEOTIDE SEQUENCE [LARGE SCALE GENOMIC DNA]</scope>
    <source>
        <strain evidence="6 8">BIOML-A3</strain>
    </source>
</reference>
<dbReference type="CDD" id="cd02508">
    <property type="entry name" value="ADP_Glucose_PP"/>
    <property type="match status" value="1"/>
</dbReference>
<keyword evidence="5" id="KW-0548">Nucleotidyltransferase</keyword>
<dbReference type="Gene3D" id="3.90.550.10">
    <property type="entry name" value="Spore Coat Polysaccharide Biosynthesis Protein SpsA, Chain A"/>
    <property type="match status" value="1"/>
</dbReference>
<gene>
    <name evidence="5" type="primary">glgC_4</name>
    <name evidence="6" type="synonym">glgD</name>
    <name evidence="5" type="ORF">ERS852448_00974</name>
    <name evidence="6" type="ORF">GKE72_03405</name>
</gene>
<dbReference type="InterPro" id="IPR029044">
    <property type="entry name" value="Nucleotide-diphossugar_trans"/>
</dbReference>
<sequence>MVKSNINALGIIFPNYYDSLVPELVNERLMGSIPFASRYRLIDFVLSSMVNSGINSVSVLVREKYHSLMDHLGSGREWDLVRKNGGLTIWPPYAEKGMNLYGGRIEALDHTLDYLRKQKEKYVIMADTNVAVNFDFRKLVATHEANDADVTVAYTVEEIPEGSLKAENAKRGMYYTFDFDESGRVSKWHINTKEKGVHNLGMNIYCFNREYLINLIDDAFIRGNIYLERDILAKEVDKIKIYGHKYIGYCSRICDMKSYFQENMKLLEDENLEGLFAGGPIYTKLRDDNPTRYINGAAVKNTMAADGCVIEGTVENCILFRGVKIGKGAVVKNCVLMQDTVVESGVKAEYIITDKNAVITSGKELKGADSFPIYIAKHQVV</sequence>
<name>A0A173SJA8_EUBRA</name>
<dbReference type="InterPro" id="IPR011832">
    <property type="entry name" value="GlgDAde_trans"/>
</dbReference>
<dbReference type="SUPFAM" id="SSF53448">
    <property type="entry name" value="Nucleotide-diphospho-sugar transferases"/>
    <property type="match status" value="1"/>
</dbReference>
<dbReference type="EMBL" id="CYYA01000005">
    <property type="protein sequence ID" value="CUM89815.1"/>
    <property type="molecule type" value="Genomic_DNA"/>
</dbReference>
<keyword evidence="2" id="KW-0320">Glycogen biosynthesis</keyword>
<dbReference type="RefSeq" id="WP_022036519.1">
    <property type="nucleotide sequence ID" value="NZ_CP173382.1"/>
</dbReference>
<evidence type="ECO:0000256" key="1">
    <source>
        <dbReference type="ARBA" id="ARBA00010443"/>
    </source>
</evidence>
<proteinExistence type="inferred from homology"/>
<dbReference type="Gene3D" id="2.160.10.10">
    <property type="entry name" value="Hexapeptide repeat proteins"/>
    <property type="match status" value="1"/>
</dbReference>
<comment type="similarity">
    <text evidence="1">Belongs to the bacterial/plant glucose-1-phosphate adenylyltransferase family.</text>
</comment>
<dbReference type="Proteomes" id="UP000431304">
    <property type="component" value="Unassembled WGS sequence"/>
</dbReference>
<dbReference type="SUPFAM" id="SSF51161">
    <property type="entry name" value="Trimeric LpxA-like enzymes"/>
    <property type="match status" value="1"/>
</dbReference>
<dbReference type="InterPro" id="IPR011831">
    <property type="entry name" value="ADP-Glc_PPase"/>
</dbReference>
<evidence type="ECO:0000259" key="4">
    <source>
        <dbReference type="Pfam" id="PF24894"/>
    </source>
</evidence>
<dbReference type="Pfam" id="PF00483">
    <property type="entry name" value="NTP_transferase"/>
    <property type="match status" value="1"/>
</dbReference>
<evidence type="ECO:0000313" key="5">
    <source>
        <dbReference type="EMBL" id="CUM89815.1"/>
    </source>
</evidence>
<dbReference type="PANTHER" id="PTHR43523:SF6">
    <property type="entry name" value="GLYCOGEN BIOSYNTHESIS PROTEIN GLGD"/>
    <property type="match status" value="1"/>
</dbReference>
<evidence type="ECO:0000313" key="7">
    <source>
        <dbReference type="Proteomes" id="UP000095492"/>
    </source>
</evidence>
<dbReference type="CDD" id="cd04651">
    <property type="entry name" value="LbH_G1P_AT_C"/>
    <property type="match status" value="1"/>
</dbReference>
<dbReference type="Pfam" id="PF24894">
    <property type="entry name" value="Hexapep_GlmU"/>
    <property type="match status" value="1"/>
</dbReference>
<dbReference type="NCBIfam" id="TIGR02092">
    <property type="entry name" value="glgD"/>
    <property type="match status" value="1"/>
</dbReference>
<dbReference type="AlphaFoldDB" id="A0A173SJA8"/>
<feature type="domain" description="Nucleotidyl transferase" evidence="3">
    <location>
        <begin position="33"/>
        <end position="157"/>
    </location>
</feature>
<keyword evidence="5" id="KW-0808">Transferase</keyword>
<evidence type="ECO:0000313" key="8">
    <source>
        <dbReference type="Proteomes" id="UP000431304"/>
    </source>
</evidence>
<dbReference type="PANTHER" id="PTHR43523">
    <property type="entry name" value="GLUCOSE-1-PHOSPHATE ADENYLYLTRANSFERASE-RELATED"/>
    <property type="match status" value="1"/>
</dbReference>
<dbReference type="Proteomes" id="UP000095492">
    <property type="component" value="Unassembled WGS sequence"/>
</dbReference>
<dbReference type="EC" id="2.7.7.27" evidence="5 6"/>
<feature type="domain" description="Glucose-1-phosphate adenylyltransferase/Bifunctional protein GlmU-like C-terminal hexapeptide" evidence="4">
    <location>
        <begin position="298"/>
        <end position="364"/>
    </location>
</feature>
<reference evidence="5 7" key="1">
    <citation type="submission" date="2015-09" db="EMBL/GenBank/DDBJ databases">
        <authorList>
            <consortium name="Pathogen Informatics"/>
        </authorList>
    </citation>
    <scope>NUCLEOTIDE SEQUENCE [LARGE SCALE GENOMIC DNA]</scope>
    <source>
        <strain evidence="5 7">2789STDY5608891</strain>
    </source>
</reference>
<evidence type="ECO:0000313" key="6">
    <source>
        <dbReference type="EMBL" id="MSD15131.1"/>
    </source>
</evidence>
<organism evidence="5 7">
    <name type="scientific">Eubacterium ramulus</name>
    <dbReference type="NCBI Taxonomy" id="39490"/>
    <lineage>
        <taxon>Bacteria</taxon>
        <taxon>Bacillati</taxon>
        <taxon>Bacillota</taxon>
        <taxon>Clostridia</taxon>
        <taxon>Eubacteriales</taxon>
        <taxon>Eubacteriaceae</taxon>
        <taxon>Eubacterium</taxon>
    </lineage>
</organism>
<dbReference type="InterPro" id="IPR005835">
    <property type="entry name" value="NTP_transferase_dom"/>
</dbReference>
<dbReference type="EMBL" id="WKRA01000004">
    <property type="protein sequence ID" value="MSD15131.1"/>
    <property type="molecule type" value="Genomic_DNA"/>
</dbReference>
<dbReference type="InterPro" id="IPR011004">
    <property type="entry name" value="Trimer_LpxA-like_sf"/>
</dbReference>
<dbReference type="STRING" id="39490.ERS852448_00974"/>
<dbReference type="GeneID" id="97390304"/>
<evidence type="ECO:0000256" key="2">
    <source>
        <dbReference type="ARBA" id="ARBA00023056"/>
    </source>
</evidence>
<dbReference type="OrthoDB" id="9801810at2"/>
<accession>A0A173SJA8</accession>
<dbReference type="GO" id="GO:0005978">
    <property type="term" value="P:glycogen biosynthetic process"/>
    <property type="evidence" value="ECO:0007669"/>
    <property type="project" value="UniProtKB-KW"/>
</dbReference>
<protein>
    <submittedName>
        <fullName evidence="5 6">Glucose-1-phosphate adenylyltransferase</fullName>
        <ecNumber evidence="5 6">2.7.7.27</ecNumber>
    </submittedName>
</protein>
<evidence type="ECO:0000259" key="3">
    <source>
        <dbReference type="Pfam" id="PF00483"/>
    </source>
</evidence>